<name>A0ABU1ZZY7_9CORY</name>
<evidence type="ECO:0000313" key="2">
    <source>
        <dbReference type="Proteomes" id="UP001180840"/>
    </source>
</evidence>
<organism evidence="1 2">
    <name type="scientific">Corynebacterium guangdongense</name>
    <dbReference type="NCBI Taxonomy" id="1783348"/>
    <lineage>
        <taxon>Bacteria</taxon>
        <taxon>Bacillati</taxon>
        <taxon>Actinomycetota</taxon>
        <taxon>Actinomycetes</taxon>
        <taxon>Mycobacteriales</taxon>
        <taxon>Corynebacteriaceae</taxon>
        <taxon>Corynebacterium</taxon>
    </lineage>
</organism>
<dbReference type="SUPFAM" id="SSF52788">
    <property type="entry name" value="Phosphotyrosine protein phosphatases I"/>
    <property type="match status" value="1"/>
</dbReference>
<accession>A0ABU1ZZY7</accession>
<evidence type="ECO:0000313" key="1">
    <source>
        <dbReference type="EMBL" id="MDR7330461.1"/>
    </source>
</evidence>
<protein>
    <submittedName>
        <fullName evidence="1">Protein-tyrosine-phosphatase</fullName>
    </submittedName>
</protein>
<gene>
    <name evidence="1" type="ORF">J2S39_002137</name>
</gene>
<dbReference type="Gene3D" id="3.40.50.2300">
    <property type="match status" value="1"/>
</dbReference>
<proteinExistence type="predicted"/>
<dbReference type="Proteomes" id="UP001180840">
    <property type="component" value="Unassembled WGS sequence"/>
</dbReference>
<dbReference type="EMBL" id="JAVDXZ010000001">
    <property type="protein sequence ID" value="MDR7330461.1"/>
    <property type="molecule type" value="Genomic_DNA"/>
</dbReference>
<keyword evidence="2" id="KW-1185">Reference proteome</keyword>
<reference evidence="1" key="1">
    <citation type="submission" date="2023-07" db="EMBL/GenBank/DDBJ databases">
        <title>Sequencing the genomes of 1000 actinobacteria strains.</title>
        <authorList>
            <person name="Klenk H.-P."/>
        </authorList>
    </citation>
    <scope>NUCLEOTIDE SEQUENCE</scope>
    <source>
        <strain evidence="1">DSM 107476</strain>
    </source>
</reference>
<sequence>MSAIFNTIRTDLHNRFGHAVDTATIDALLDETYQRHLATAVIKEFVPVLVEREVAEQLNGIGLNKRQRVIFVSRDDRSLADAAVALVNRLSDDVVATSAATHPENFGNDVLESVLAERGLTRRAGDRAFGQHTGRALDAADVVVYMTDKENQDVPGIRQVVWDFGDIEATTIEQARELADDLEIRVMRMLNTLAPRTVGPALAA</sequence>
<dbReference type="NCBIfam" id="NF046112">
    <property type="entry name" value="MSMEG_6209_Nter"/>
    <property type="match status" value="1"/>
</dbReference>
<dbReference type="InterPro" id="IPR036196">
    <property type="entry name" value="Ptyr_pPase_sf"/>
</dbReference>
<dbReference type="Gene3D" id="1.10.8.1060">
    <property type="entry name" value="Corynebacterium glutamicum thioredoxin-dependent arsenate reductase, N-terminal domain"/>
    <property type="match status" value="1"/>
</dbReference>
<comment type="caution">
    <text evidence="1">The sequence shown here is derived from an EMBL/GenBank/DDBJ whole genome shotgun (WGS) entry which is preliminary data.</text>
</comment>
<dbReference type="RefSeq" id="WP_290196178.1">
    <property type="nucleotide sequence ID" value="NZ_CP047654.1"/>
</dbReference>